<organism evidence="2 3">
    <name type="scientific">Tribonema minus</name>
    <dbReference type="NCBI Taxonomy" id="303371"/>
    <lineage>
        <taxon>Eukaryota</taxon>
        <taxon>Sar</taxon>
        <taxon>Stramenopiles</taxon>
        <taxon>Ochrophyta</taxon>
        <taxon>PX clade</taxon>
        <taxon>Xanthophyceae</taxon>
        <taxon>Tribonematales</taxon>
        <taxon>Tribonemataceae</taxon>
        <taxon>Tribonema</taxon>
    </lineage>
</organism>
<gene>
    <name evidence="2" type="ORF">JKP88DRAFT_275841</name>
</gene>
<comment type="caution">
    <text evidence="2">The sequence shown here is derived from an EMBL/GenBank/DDBJ whole genome shotgun (WGS) entry which is preliminary data.</text>
</comment>
<name>A0A835ZC32_9STRA</name>
<evidence type="ECO:0000313" key="2">
    <source>
        <dbReference type="EMBL" id="KAG5188630.1"/>
    </source>
</evidence>
<evidence type="ECO:0000256" key="1">
    <source>
        <dbReference type="SAM" id="MobiDB-lite"/>
    </source>
</evidence>
<feature type="compositionally biased region" description="Acidic residues" evidence="1">
    <location>
        <begin position="361"/>
        <end position="379"/>
    </location>
</feature>
<feature type="region of interest" description="Disordered" evidence="1">
    <location>
        <begin position="341"/>
        <end position="379"/>
    </location>
</feature>
<reference evidence="2" key="1">
    <citation type="submission" date="2021-02" db="EMBL/GenBank/DDBJ databases">
        <title>First Annotated Genome of the Yellow-green Alga Tribonema minus.</title>
        <authorList>
            <person name="Mahan K.M."/>
        </authorList>
    </citation>
    <scope>NUCLEOTIDE SEQUENCE</scope>
    <source>
        <strain evidence="2">UTEX B ZZ1240</strain>
    </source>
</reference>
<evidence type="ECO:0000313" key="3">
    <source>
        <dbReference type="Proteomes" id="UP000664859"/>
    </source>
</evidence>
<dbReference type="AlphaFoldDB" id="A0A835ZC32"/>
<protein>
    <submittedName>
        <fullName evidence="2">Uncharacterized protein</fullName>
    </submittedName>
</protein>
<keyword evidence="3" id="KW-1185">Reference proteome</keyword>
<dbReference type="EMBL" id="JAFCMP010000068">
    <property type="protein sequence ID" value="KAG5188630.1"/>
    <property type="molecule type" value="Genomic_DNA"/>
</dbReference>
<proteinExistence type="predicted"/>
<accession>A0A835ZC32</accession>
<dbReference type="Proteomes" id="UP000664859">
    <property type="component" value="Unassembled WGS sequence"/>
</dbReference>
<sequence>MAAKRSREYSAACEAEVAAAASPRPRPAGGGGERVLQIVSGRDLIPKAAWDLSKGLRAGARPRVRFVYGGEPSRSAYAAVLESKRVAVLWVQGVLPGGALPPLPAKGLRALRLFDDPHHVRGVADLSALPAGELEELTFDCCCDTAWALASLATALPSFRVRKVVIDCNYISGPLLRGFRGTVDTLAVTRRSRTCGGVSLLSDRVRSFELRGPLFPEALPARGLEQVSSSFGFIRTLPGVWEGAAALTRLEFRGCRFWNALALPPKLEALSVTRAPSDRLRFDPPWRDLVELRLVPGADLPPALAAFGVDGYRLLDAPGDLAVRLGGVDLSDDRWDLVDLTVSNDEDDDDGEGHASLVSEADSDDDGEGDGEDGEGDDA</sequence>